<dbReference type="InterPro" id="IPR001810">
    <property type="entry name" value="F-box_dom"/>
</dbReference>
<gene>
    <name evidence="2" type="ORF">ACJRO7_033335</name>
</gene>
<feature type="domain" description="F-box" evidence="1">
    <location>
        <begin position="29"/>
        <end position="74"/>
    </location>
</feature>
<organism evidence="2 3">
    <name type="scientific">Eucalyptus globulus</name>
    <name type="common">Tasmanian blue gum</name>
    <dbReference type="NCBI Taxonomy" id="34317"/>
    <lineage>
        <taxon>Eukaryota</taxon>
        <taxon>Viridiplantae</taxon>
        <taxon>Streptophyta</taxon>
        <taxon>Embryophyta</taxon>
        <taxon>Tracheophyta</taxon>
        <taxon>Spermatophyta</taxon>
        <taxon>Magnoliopsida</taxon>
        <taxon>eudicotyledons</taxon>
        <taxon>Gunneridae</taxon>
        <taxon>Pentapetalae</taxon>
        <taxon>rosids</taxon>
        <taxon>malvids</taxon>
        <taxon>Myrtales</taxon>
        <taxon>Myrtaceae</taxon>
        <taxon>Myrtoideae</taxon>
        <taxon>Eucalypteae</taxon>
        <taxon>Eucalyptus</taxon>
    </lineage>
</organism>
<dbReference type="PROSITE" id="PS50181">
    <property type="entry name" value="FBOX"/>
    <property type="match status" value="1"/>
</dbReference>
<dbReference type="Gene3D" id="1.20.1280.50">
    <property type="match status" value="1"/>
</dbReference>
<evidence type="ECO:0000313" key="2">
    <source>
        <dbReference type="EMBL" id="KAL3728733.1"/>
    </source>
</evidence>
<accession>A0ABD3JP18</accession>
<sequence length="113" mass="13190">MHTGVTCCFPWLSPHHWGKLIEVSDGEKQDGLGTLPDDLVMDVLSRLEVDQLDNAKRVCRRWHALITTAHFIRVHLQRASSVTVMCSMLSGRRFHEPFLFYWDWGFPEEKPIR</sequence>
<evidence type="ECO:0000259" key="1">
    <source>
        <dbReference type="PROSITE" id="PS50181"/>
    </source>
</evidence>
<dbReference type="EMBL" id="JBJKBG010000008">
    <property type="protein sequence ID" value="KAL3728733.1"/>
    <property type="molecule type" value="Genomic_DNA"/>
</dbReference>
<dbReference type="AlphaFoldDB" id="A0ABD3JP18"/>
<name>A0ABD3JP18_EUCGL</name>
<dbReference type="InterPro" id="IPR036047">
    <property type="entry name" value="F-box-like_dom_sf"/>
</dbReference>
<keyword evidence="3" id="KW-1185">Reference proteome</keyword>
<reference evidence="2 3" key="1">
    <citation type="submission" date="2024-11" db="EMBL/GenBank/DDBJ databases">
        <title>Chromosome-level genome assembly of Eucalyptus globulus Labill. provides insights into its genome evolution.</title>
        <authorList>
            <person name="Li X."/>
        </authorList>
    </citation>
    <scope>NUCLEOTIDE SEQUENCE [LARGE SCALE GENOMIC DNA]</scope>
    <source>
        <strain evidence="2">CL2024</strain>
        <tissue evidence="2">Fresh tender leaves</tissue>
    </source>
</reference>
<dbReference type="SUPFAM" id="SSF81383">
    <property type="entry name" value="F-box domain"/>
    <property type="match status" value="1"/>
</dbReference>
<evidence type="ECO:0000313" key="3">
    <source>
        <dbReference type="Proteomes" id="UP001634007"/>
    </source>
</evidence>
<dbReference type="SMART" id="SM00256">
    <property type="entry name" value="FBOX"/>
    <property type="match status" value="1"/>
</dbReference>
<proteinExistence type="predicted"/>
<comment type="caution">
    <text evidence="2">The sequence shown here is derived from an EMBL/GenBank/DDBJ whole genome shotgun (WGS) entry which is preliminary data.</text>
</comment>
<dbReference type="Pfam" id="PF12937">
    <property type="entry name" value="F-box-like"/>
    <property type="match status" value="1"/>
</dbReference>
<dbReference type="Proteomes" id="UP001634007">
    <property type="component" value="Unassembled WGS sequence"/>
</dbReference>
<protein>
    <recommendedName>
        <fullName evidence="1">F-box domain-containing protein</fullName>
    </recommendedName>
</protein>